<dbReference type="InterPro" id="IPR020103">
    <property type="entry name" value="PsdUridine_synth_cat_dom_sf"/>
</dbReference>
<dbReference type="PANTHER" id="PTHR21600">
    <property type="entry name" value="MITOCHONDRIAL RNA PSEUDOURIDINE SYNTHASE"/>
    <property type="match status" value="1"/>
</dbReference>
<sequence>MNFPRPDGRPPARRGVVARRVVLRDRVPEGEYFAARAGDSPFIPGELLPSGMTLPGAVPAWTFPHVDAETPVDLDYQVIFRDERIMVVDKPHFLPATPNGRLVANTVQTRLRAREGEDITVLHRLDVLTAGLLLCSRESQTRGDYQQLFANKRVHKTYYARVSGWPRLRAGWNEIRLPLLKHPGGRVEVNPTGRMTVTIARQVETDVVEFSPLTGFTHQLRVVAAWLGAPIVGDPVYGHAVSSATLPLHLVAAGLEFLDPFSGERRSFRSPRGLPARIYLLPAHASTERLE</sequence>
<organism evidence="5 6">
    <name type="scientific">Corynebacterium tapiri</name>
    <dbReference type="NCBI Taxonomy" id="1448266"/>
    <lineage>
        <taxon>Bacteria</taxon>
        <taxon>Bacillati</taxon>
        <taxon>Actinomycetota</taxon>
        <taxon>Actinomycetes</taxon>
        <taxon>Mycobacteriales</taxon>
        <taxon>Corynebacteriaceae</taxon>
        <taxon>Corynebacterium</taxon>
    </lineage>
</organism>
<evidence type="ECO:0000256" key="1">
    <source>
        <dbReference type="ARBA" id="ARBA00000073"/>
    </source>
</evidence>
<dbReference type="GO" id="GO:0140098">
    <property type="term" value="F:catalytic activity, acting on RNA"/>
    <property type="evidence" value="ECO:0007669"/>
    <property type="project" value="UniProtKB-ARBA"/>
</dbReference>
<dbReference type="Proteomes" id="UP000312032">
    <property type="component" value="Unassembled WGS sequence"/>
</dbReference>
<dbReference type="Gene3D" id="3.30.2350.10">
    <property type="entry name" value="Pseudouridine synthase"/>
    <property type="match status" value="1"/>
</dbReference>
<keyword evidence="6" id="KW-1185">Reference proteome</keyword>
<protein>
    <recommendedName>
        <fullName evidence="2">RNA pseudouridylate synthase</fullName>
    </recommendedName>
    <alternativeName>
        <fullName evidence="3">RNA-uridine isomerase</fullName>
    </alternativeName>
</protein>
<dbReference type="GO" id="GO:0000455">
    <property type="term" value="P:enzyme-directed rRNA pseudouridine synthesis"/>
    <property type="evidence" value="ECO:0007669"/>
    <property type="project" value="TreeGrafter"/>
</dbReference>
<comment type="catalytic activity">
    <reaction evidence="1">
        <text>a uridine in RNA = a pseudouridine in RNA</text>
        <dbReference type="Rhea" id="RHEA:48348"/>
        <dbReference type="Rhea" id="RHEA-COMP:12068"/>
        <dbReference type="Rhea" id="RHEA-COMP:12069"/>
        <dbReference type="ChEBI" id="CHEBI:65314"/>
        <dbReference type="ChEBI" id="CHEBI:65315"/>
    </reaction>
</comment>
<dbReference type="OrthoDB" id="9807829at2"/>
<reference evidence="5 6" key="1">
    <citation type="submission" date="2019-06" db="EMBL/GenBank/DDBJ databases">
        <authorList>
            <person name="Li J."/>
        </authorList>
    </citation>
    <scope>NUCLEOTIDE SEQUENCE [LARGE SCALE GENOMIC DNA]</scope>
    <source>
        <strain evidence="5 6">LMG 28165</strain>
    </source>
</reference>
<dbReference type="PANTHER" id="PTHR21600:SF84">
    <property type="entry name" value="PSEUDOURIDINE SYNTHASE RSUA_RLUA-LIKE DOMAIN-CONTAINING PROTEIN"/>
    <property type="match status" value="1"/>
</dbReference>
<evidence type="ECO:0000259" key="4">
    <source>
        <dbReference type="Pfam" id="PF00849"/>
    </source>
</evidence>
<evidence type="ECO:0000256" key="2">
    <source>
        <dbReference type="ARBA" id="ARBA00031870"/>
    </source>
</evidence>
<dbReference type="SUPFAM" id="SSF55120">
    <property type="entry name" value="Pseudouridine synthase"/>
    <property type="match status" value="1"/>
</dbReference>
<dbReference type="InterPro" id="IPR006224">
    <property type="entry name" value="PsdUridine_synth_RluA-like_CS"/>
</dbReference>
<comment type="caution">
    <text evidence="5">The sequence shown here is derived from an EMBL/GenBank/DDBJ whole genome shotgun (WGS) entry which is preliminary data.</text>
</comment>
<evidence type="ECO:0000313" key="5">
    <source>
        <dbReference type="EMBL" id="TNM00559.1"/>
    </source>
</evidence>
<gene>
    <name evidence="5" type="ORF">FHE74_01040</name>
</gene>
<dbReference type="GO" id="GO:0003723">
    <property type="term" value="F:RNA binding"/>
    <property type="evidence" value="ECO:0007669"/>
    <property type="project" value="InterPro"/>
</dbReference>
<dbReference type="EMBL" id="VDHJ01000001">
    <property type="protein sequence ID" value="TNM00559.1"/>
    <property type="molecule type" value="Genomic_DNA"/>
</dbReference>
<dbReference type="GO" id="GO:0009982">
    <property type="term" value="F:pseudouridine synthase activity"/>
    <property type="evidence" value="ECO:0007669"/>
    <property type="project" value="InterPro"/>
</dbReference>
<dbReference type="AlphaFoldDB" id="A0A5C4U703"/>
<dbReference type="PROSITE" id="PS01129">
    <property type="entry name" value="PSI_RLU"/>
    <property type="match status" value="1"/>
</dbReference>
<proteinExistence type="predicted"/>
<dbReference type="Pfam" id="PF00849">
    <property type="entry name" value="PseudoU_synth_2"/>
    <property type="match status" value="1"/>
</dbReference>
<feature type="domain" description="Pseudouridine synthase RsuA/RluA-like" evidence="4">
    <location>
        <begin position="85"/>
        <end position="225"/>
    </location>
</feature>
<dbReference type="InterPro" id="IPR050188">
    <property type="entry name" value="RluA_PseudoU_synthase"/>
</dbReference>
<evidence type="ECO:0000313" key="6">
    <source>
        <dbReference type="Proteomes" id="UP000312032"/>
    </source>
</evidence>
<dbReference type="InterPro" id="IPR006145">
    <property type="entry name" value="PsdUridine_synth_RsuA/RluA"/>
</dbReference>
<evidence type="ECO:0000256" key="3">
    <source>
        <dbReference type="ARBA" id="ARBA00033164"/>
    </source>
</evidence>
<accession>A0A5C4U703</accession>
<dbReference type="RefSeq" id="WP_139464557.1">
    <property type="nucleotide sequence ID" value="NZ_VDHJ01000001.1"/>
</dbReference>
<name>A0A5C4U703_9CORY</name>